<name>A0A1R4G6N7_BREDI</name>
<organism evidence="1 2">
    <name type="scientific">Brevundimonas diminuta 3F5N</name>
    <dbReference type="NCBI Taxonomy" id="1255603"/>
    <lineage>
        <taxon>Bacteria</taxon>
        <taxon>Pseudomonadati</taxon>
        <taxon>Pseudomonadota</taxon>
        <taxon>Alphaproteobacteria</taxon>
        <taxon>Caulobacterales</taxon>
        <taxon>Caulobacteraceae</taxon>
        <taxon>Brevundimonas</taxon>
    </lineage>
</organism>
<evidence type="ECO:0000313" key="2">
    <source>
        <dbReference type="Proteomes" id="UP000195766"/>
    </source>
</evidence>
<dbReference type="AlphaFoldDB" id="A0A1R4G6N7"/>
<gene>
    <name evidence="1" type="ORF">FM111_09920</name>
</gene>
<evidence type="ECO:0000313" key="1">
    <source>
        <dbReference type="EMBL" id="SJM63816.1"/>
    </source>
</evidence>
<sequence>MNAMIRRLHRIIDAEDALSLGELDPLLDAEAWAAPERLSADDCFDHLGSDWRSSAAPHDPEDGQ</sequence>
<dbReference type="EMBL" id="FUIE01000051">
    <property type="protein sequence ID" value="SJM63816.1"/>
    <property type="molecule type" value="Genomic_DNA"/>
</dbReference>
<proteinExistence type="predicted"/>
<reference evidence="1 2" key="1">
    <citation type="submission" date="2017-02" db="EMBL/GenBank/DDBJ databases">
        <authorList>
            <person name="Peterson S.W."/>
        </authorList>
    </citation>
    <scope>NUCLEOTIDE SEQUENCE [LARGE SCALE GENOMIC DNA]</scope>
    <source>
        <strain evidence="1 2">3F5N</strain>
    </source>
</reference>
<protein>
    <submittedName>
        <fullName evidence="1">Uncharacterized protein</fullName>
    </submittedName>
</protein>
<accession>A0A1R4G6N7</accession>
<dbReference type="Proteomes" id="UP000195766">
    <property type="component" value="Unassembled WGS sequence"/>
</dbReference>